<feature type="compositionally biased region" description="Basic and acidic residues" evidence="6">
    <location>
        <begin position="337"/>
        <end position="364"/>
    </location>
</feature>
<name>A0A8H7YQA0_AJECA</name>
<protein>
    <recommendedName>
        <fullName evidence="7">Shelterin complex subunit TPP1/Est3 domain-containing protein</fullName>
    </recommendedName>
</protein>
<feature type="compositionally biased region" description="Low complexity" evidence="6">
    <location>
        <begin position="1088"/>
        <end position="1098"/>
    </location>
</feature>
<dbReference type="Proteomes" id="UP000670092">
    <property type="component" value="Unassembled WGS sequence"/>
</dbReference>
<keyword evidence="5" id="KW-0539">Nucleus</keyword>
<dbReference type="GO" id="GO:0007004">
    <property type="term" value="P:telomere maintenance via telomerase"/>
    <property type="evidence" value="ECO:0007669"/>
    <property type="project" value="InterPro"/>
</dbReference>
<comment type="subcellular location">
    <subcellularLocation>
        <location evidence="2">Chromosome</location>
        <location evidence="2">Telomere</location>
    </subcellularLocation>
    <subcellularLocation>
        <location evidence="1">Nucleus</location>
    </subcellularLocation>
</comment>
<dbReference type="VEuPathDB" id="FungiDB:I7I52_06094"/>
<dbReference type="EMBL" id="JAEVHI010000003">
    <property type="protein sequence ID" value="KAG5295717.1"/>
    <property type="molecule type" value="Genomic_DNA"/>
</dbReference>
<evidence type="ECO:0000313" key="9">
    <source>
        <dbReference type="Proteomes" id="UP000670092"/>
    </source>
</evidence>
<evidence type="ECO:0000256" key="2">
    <source>
        <dbReference type="ARBA" id="ARBA00004574"/>
    </source>
</evidence>
<feature type="region of interest" description="Disordered" evidence="6">
    <location>
        <begin position="218"/>
        <end position="237"/>
    </location>
</feature>
<feature type="compositionally biased region" description="Polar residues" evidence="6">
    <location>
        <begin position="499"/>
        <end position="516"/>
    </location>
</feature>
<dbReference type="OrthoDB" id="3538943at2759"/>
<evidence type="ECO:0000256" key="3">
    <source>
        <dbReference type="ARBA" id="ARBA00022454"/>
    </source>
</evidence>
<feature type="region of interest" description="Disordered" evidence="6">
    <location>
        <begin position="168"/>
        <end position="213"/>
    </location>
</feature>
<evidence type="ECO:0000256" key="5">
    <source>
        <dbReference type="ARBA" id="ARBA00023242"/>
    </source>
</evidence>
<dbReference type="GO" id="GO:0000781">
    <property type="term" value="C:chromosome, telomeric region"/>
    <property type="evidence" value="ECO:0007669"/>
    <property type="project" value="UniProtKB-SubCell"/>
</dbReference>
<dbReference type="AlphaFoldDB" id="A0A8H7YQA0"/>
<feature type="region of interest" description="Disordered" evidence="6">
    <location>
        <begin position="587"/>
        <end position="687"/>
    </location>
</feature>
<accession>A0A8H7YQA0</accession>
<keyword evidence="3" id="KW-0158">Chromosome</keyword>
<feature type="compositionally biased region" description="Basic and acidic residues" evidence="6">
    <location>
        <begin position="1101"/>
        <end position="1123"/>
    </location>
</feature>
<dbReference type="Pfam" id="PF10341">
    <property type="entry name" value="TPP1"/>
    <property type="match status" value="1"/>
</dbReference>
<keyword evidence="4" id="KW-0779">Telomere</keyword>
<evidence type="ECO:0000313" key="8">
    <source>
        <dbReference type="EMBL" id="KAG5295717.1"/>
    </source>
</evidence>
<feature type="compositionally biased region" description="Polar residues" evidence="6">
    <location>
        <begin position="637"/>
        <end position="646"/>
    </location>
</feature>
<feature type="region of interest" description="Disordered" evidence="6">
    <location>
        <begin position="259"/>
        <end position="278"/>
    </location>
</feature>
<reference evidence="8 9" key="1">
    <citation type="submission" date="2021-01" db="EMBL/GenBank/DDBJ databases">
        <title>Chromosome-level genome assembly of a human fungal pathogen reveals clustering of transcriptionally co-regulated genes.</title>
        <authorList>
            <person name="Voorhies M."/>
            <person name="Cohen S."/>
            <person name="Shea T.P."/>
            <person name="Petrus S."/>
            <person name="Munoz J.F."/>
            <person name="Poplawski S."/>
            <person name="Goldman W.E."/>
            <person name="Michael T."/>
            <person name="Cuomo C.A."/>
            <person name="Sil A."/>
            <person name="Beyhan S."/>
        </authorList>
    </citation>
    <scope>NUCLEOTIDE SEQUENCE [LARGE SCALE GENOMIC DNA]</scope>
    <source>
        <strain evidence="8 9">G184AR</strain>
    </source>
</reference>
<feature type="compositionally biased region" description="Polar residues" evidence="6">
    <location>
        <begin position="1124"/>
        <end position="1145"/>
    </location>
</feature>
<feature type="compositionally biased region" description="Polar residues" evidence="6">
    <location>
        <begin position="199"/>
        <end position="213"/>
    </location>
</feature>
<evidence type="ECO:0000256" key="4">
    <source>
        <dbReference type="ARBA" id="ARBA00022895"/>
    </source>
</evidence>
<feature type="compositionally biased region" description="Polar residues" evidence="6">
    <location>
        <begin position="662"/>
        <end position="679"/>
    </location>
</feature>
<feature type="compositionally biased region" description="Polar residues" evidence="6">
    <location>
        <begin position="381"/>
        <end position="395"/>
    </location>
</feature>
<feature type="region of interest" description="Disordered" evidence="6">
    <location>
        <begin position="1076"/>
        <end position="1161"/>
    </location>
</feature>
<feature type="region of interest" description="Disordered" evidence="6">
    <location>
        <begin position="461"/>
        <end position="516"/>
    </location>
</feature>
<feature type="region of interest" description="Disordered" evidence="6">
    <location>
        <begin position="996"/>
        <end position="1029"/>
    </location>
</feature>
<feature type="compositionally biased region" description="Basic and acidic residues" evidence="6">
    <location>
        <begin position="1211"/>
        <end position="1222"/>
    </location>
</feature>
<evidence type="ECO:0000259" key="7">
    <source>
        <dbReference type="Pfam" id="PF10341"/>
    </source>
</evidence>
<evidence type="ECO:0000256" key="6">
    <source>
        <dbReference type="SAM" id="MobiDB-lite"/>
    </source>
</evidence>
<feature type="region of interest" description="Disordered" evidence="6">
    <location>
        <begin position="1210"/>
        <end position="1244"/>
    </location>
</feature>
<sequence>MEIMRKWIAPLVEAALCSYLGEPFPDEVALRNSLKLVEDDNTLRVRVGDQKLVQVAQWYPDPEPIRGTLSDSETAISSVFSRESTEIFLKKARKRLTNNTRGAIIKINEFDIVISYARAHSPEIGLFILDFHVEGCEGSSIFGSPVDVSGNSRLSSLARKCSRKCITQRNGRASPNGEGRVANVATNSDSDSDSDASSLRSQAYDSTAPLSQEQFISQAPYRQRLDNPQVSARKDAVLPKKKNATLILSALTSKSRLAEPISTIPKEKPCQTGESNRPLSREFDADIDQIGFATQLVPSIEKTNPTHEETNPNGPRDAESLSPCRNPVASTSLSHISDTRSPRVDKGRDANDVASRKGRDKSTDNTDPNTSPKAPKPTVQKEVTTNNNPKPNVQTARDDPWKNMTRIRHRDVTIRRDQEDLIQMKESWVPPEPGKQAPQAHVPIRLLQEWNDMHCRRPSREKINGCAASQSTNEEDDLDSELLKSSSQGEVLDSEWAATPQSTSSSHLVPQDSSPLAVSDIRPSLLYPARNVSVRNNDILTRDNVDELKDGPDIHVKSQKASAFGTTPPIEDDDDYSEMEMAVPNGLGDVSQTSEDSGDEEIPRSGALVEQTPYVQAVKRKMATTIHSPRNTDEDSGQSYNKTSSDPLIPSTYDSRCLNVHPESSMSTRGKATRNSVKPSSPAPTERFNLLDCGLMDGDDESMAERQLVSDLDEYMQSTRDEYLEVSTTIQAPGTAEDATKPSSPSVNIHASQTEMNSTPLIIGKRKRNEISPKNNNSCKEPKIFRSQASRHNKLSRTIKPTECRQIGFEHRSCFGNSILPSKTEGIYNRFKEAYPDYAGSIDDFRKACDELQHQREQNFMKRSFLWDDFVVRYPSYVLQYCDDGESSHIAPYVDYFQREVKKPSCRKRNLTARDLDFVLADRVNENEAKETSFVENHSRRSSWASVLVNKQEPQTQNNIVVHVSSSDEETDNGQQPSIPESNHGELLVGFEIDPDKSLSKSSDELDVQETASVELGDPNPFFSLSDSEKENATAYEDIINVETKINLMSDRIAESVEGHYCSPLAPTATRRARCTNLDSDSDDDSVMLDNSSSNSSLHESNQEENHDAKNGPEKVDRADLPNEHSQVSLGSQARQISPPQQSRNQYRRFFHPPPESPQDFLWDLYNKANQPSDVNDPDDPKQWHKSPNTPFKIYARNVAKLQADYGFRQDGSKADPIRVDEDGVVCPPPMGDPQGMGSMGWSL</sequence>
<dbReference type="GO" id="GO:0005697">
    <property type="term" value="C:telomerase holoenzyme complex"/>
    <property type="evidence" value="ECO:0007669"/>
    <property type="project" value="InterPro"/>
</dbReference>
<organism evidence="8 9">
    <name type="scientific">Ajellomyces capsulatus</name>
    <name type="common">Darling's disease fungus</name>
    <name type="synonym">Histoplasma capsulatum</name>
    <dbReference type="NCBI Taxonomy" id="5037"/>
    <lineage>
        <taxon>Eukaryota</taxon>
        <taxon>Fungi</taxon>
        <taxon>Dikarya</taxon>
        <taxon>Ascomycota</taxon>
        <taxon>Pezizomycotina</taxon>
        <taxon>Eurotiomycetes</taxon>
        <taxon>Eurotiomycetidae</taxon>
        <taxon>Onygenales</taxon>
        <taxon>Ajellomycetaceae</taxon>
        <taxon>Histoplasma</taxon>
    </lineage>
</organism>
<feature type="domain" description="Shelterin complex subunit TPP1/Est3" evidence="7">
    <location>
        <begin position="4"/>
        <end position="165"/>
    </location>
</feature>
<comment type="caution">
    <text evidence="8">The sequence shown here is derived from an EMBL/GenBank/DDBJ whole genome shotgun (WGS) entry which is preliminary data.</text>
</comment>
<gene>
    <name evidence="8" type="ORF">I7I52_06094</name>
</gene>
<feature type="region of interest" description="Disordered" evidence="6">
    <location>
        <begin position="299"/>
        <end position="404"/>
    </location>
</feature>
<proteinExistence type="predicted"/>
<dbReference type="GO" id="GO:0042162">
    <property type="term" value="F:telomeric DNA binding"/>
    <property type="evidence" value="ECO:0007669"/>
    <property type="project" value="InterPro"/>
</dbReference>
<evidence type="ECO:0000256" key="1">
    <source>
        <dbReference type="ARBA" id="ARBA00004123"/>
    </source>
</evidence>
<dbReference type="InterPro" id="IPR019437">
    <property type="entry name" value="TPP1/Est3"/>
</dbReference>